<keyword evidence="3" id="KW-1185">Reference proteome</keyword>
<feature type="compositionally biased region" description="Polar residues" evidence="1">
    <location>
        <begin position="1"/>
        <end position="11"/>
    </location>
</feature>
<protein>
    <submittedName>
        <fullName evidence="2">Uncharacterized protein</fullName>
    </submittedName>
</protein>
<dbReference type="AlphaFoldDB" id="A0A444UPG3"/>
<gene>
    <name evidence="2" type="ORF">EOD39_11248</name>
</gene>
<dbReference type="Proteomes" id="UP000289886">
    <property type="component" value="Unassembled WGS sequence"/>
</dbReference>
<reference evidence="2 3" key="1">
    <citation type="submission" date="2019-01" db="EMBL/GenBank/DDBJ databases">
        <title>Draft Genome and Complete Hox-Cluster Characterization of the Sterlet Sturgeon (Acipenser ruthenus).</title>
        <authorList>
            <person name="Wei Q."/>
        </authorList>
    </citation>
    <scope>NUCLEOTIDE SEQUENCE [LARGE SCALE GENOMIC DNA]</scope>
    <source>
        <strain evidence="2">WHYD16114868_AA</strain>
        <tissue evidence="2">Blood</tissue>
    </source>
</reference>
<evidence type="ECO:0000256" key="1">
    <source>
        <dbReference type="SAM" id="MobiDB-lite"/>
    </source>
</evidence>
<feature type="region of interest" description="Disordered" evidence="1">
    <location>
        <begin position="1"/>
        <end position="44"/>
    </location>
</feature>
<evidence type="ECO:0000313" key="2">
    <source>
        <dbReference type="EMBL" id="RXM37067.1"/>
    </source>
</evidence>
<sequence length="70" mass="7488">MTTRPVRSTGPTPEGNPGCEYGHDPQPRVRAAAPSRERVNPNPNLMANCYRLEPREMSPPGQAGNGMGSA</sequence>
<accession>A0A444UPG3</accession>
<organism evidence="2 3">
    <name type="scientific">Acipenser ruthenus</name>
    <name type="common">Sterlet sturgeon</name>
    <dbReference type="NCBI Taxonomy" id="7906"/>
    <lineage>
        <taxon>Eukaryota</taxon>
        <taxon>Metazoa</taxon>
        <taxon>Chordata</taxon>
        <taxon>Craniata</taxon>
        <taxon>Vertebrata</taxon>
        <taxon>Euteleostomi</taxon>
        <taxon>Actinopterygii</taxon>
        <taxon>Chondrostei</taxon>
        <taxon>Acipenseriformes</taxon>
        <taxon>Acipenseridae</taxon>
        <taxon>Acipenser</taxon>
    </lineage>
</organism>
<dbReference type="EMBL" id="SCEB01214128">
    <property type="protein sequence ID" value="RXM37067.1"/>
    <property type="molecule type" value="Genomic_DNA"/>
</dbReference>
<comment type="caution">
    <text evidence="2">The sequence shown here is derived from an EMBL/GenBank/DDBJ whole genome shotgun (WGS) entry which is preliminary data.</text>
</comment>
<proteinExistence type="predicted"/>
<evidence type="ECO:0000313" key="3">
    <source>
        <dbReference type="Proteomes" id="UP000289886"/>
    </source>
</evidence>
<name>A0A444UPG3_ACIRT</name>